<gene>
    <name evidence="9" type="ORF">Tci_590349</name>
</gene>
<comment type="caution">
    <text evidence="9">The sequence shown here is derived from an EMBL/GenBank/DDBJ whole genome shotgun (WGS) entry which is preliminary data.</text>
</comment>
<keyword evidence="6 7" id="KW-0472">Membrane</keyword>
<dbReference type="NCBIfam" id="TIGR01569">
    <property type="entry name" value="A_tha_TIGR01569"/>
    <property type="match status" value="1"/>
</dbReference>
<comment type="subunit">
    <text evidence="7">Homodimer and heterodimers.</text>
</comment>
<dbReference type="InterPro" id="IPR006459">
    <property type="entry name" value="CASP/CASPL"/>
</dbReference>
<evidence type="ECO:0000256" key="2">
    <source>
        <dbReference type="ARBA" id="ARBA00007651"/>
    </source>
</evidence>
<accession>A0A699J7N9</accession>
<evidence type="ECO:0000256" key="5">
    <source>
        <dbReference type="ARBA" id="ARBA00022989"/>
    </source>
</evidence>
<dbReference type="EMBL" id="BKCJ010381963">
    <property type="protein sequence ID" value="GFA18377.1"/>
    <property type="molecule type" value="Genomic_DNA"/>
</dbReference>
<name>A0A699J7N9_TANCI</name>
<protein>
    <recommendedName>
        <fullName evidence="7">CASP-like protein</fullName>
    </recommendedName>
</protein>
<evidence type="ECO:0000256" key="4">
    <source>
        <dbReference type="ARBA" id="ARBA00022692"/>
    </source>
</evidence>
<evidence type="ECO:0000259" key="8">
    <source>
        <dbReference type="Pfam" id="PF04535"/>
    </source>
</evidence>
<evidence type="ECO:0000256" key="1">
    <source>
        <dbReference type="ARBA" id="ARBA00004651"/>
    </source>
</evidence>
<dbReference type="AlphaFoldDB" id="A0A699J7N9"/>
<organism evidence="9">
    <name type="scientific">Tanacetum cinerariifolium</name>
    <name type="common">Dalmatian daisy</name>
    <name type="synonym">Chrysanthemum cinerariifolium</name>
    <dbReference type="NCBI Taxonomy" id="118510"/>
    <lineage>
        <taxon>Eukaryota</taxon>
        <taxon>Viridiplantae</taxon>
        <taxon>Streptophyta</taxon>
        <taxon>Embryophyta</taxon>
        <taxon>Tracheophyta</taxon>
        <taxon>Spermatophyta</taxon>
        <taxon>Magnoliopsida</taxon>
        <taxon>eudicotyledons</taxon>
        <taxon>Gunneridae</taxon>
        <taxon>Pentapetalae</taxon>
        <taxon>asterids</taxon>
        <taxon>campanulids</taxon>
        <taxon>Asterales</taxon>
        <taxon>Asteraceae</taxon>
        <taxon>Asteroideae</taxon>
        <taxon>Anthemideae</taxon>
        <taxon>Anthemidinae</taxon>
        <taxon>Tanacetum</taxon>
    </lineage>
</organism>
<dbReference type="Pfam" id="PF04535">
    <property type="entry name" value="CASP_dom"/>
    <property type="match status" value="1"/>
</dbReference>
<evidence type="ECO:0000256" key="6">
    <source>
        <dbReference type="ARBA" id="ARBA00023136"/>
    </source>
</evidence>
<comment type="caution">
    <text evidence="7">Lacks conserved residue(s) required for the propagation of feature annotation.</text>
</comment>
<comment type="similarity">
    <text evidence="2 7">Belongs to the Casparian strip membrane proteins (CASP) family.</text>
</comment>
<keyword evidence="4 7" id="KW-0812">Transmembrane</keyword>
<reference evidence="9" key="1">
    <citation type="journal article" date="2019" name="Sci. Rep.">
        <title>Draft genome of Tanacetum cinerariifolium, the natural source of mosquito coil.</title>
        <authorList>
            <person name="Yamashiro T."/>
            <person name="Shiraishi A."/>
            <person name="Satake H."/>
            <person name="Nakayama K."/>
        </authorList>
    </citation>
    <scope>NUCLEOTIDE SEQUENCE</scope>
</reference>
<comment type="subcellular location">
    <subcellularLocation>
        <location evidence="1 7">Cell membrane</location>
        <topology evidence="1 7">Multi-pass membrane protein</topology>
    </subcellularLocation>
</comment>
<evidence type="ECO:0000313" key="9">
    <source>
        <dbReference type="EMBL" id="GFA18377.1"/>
    </source>
</evidence>
<feature type="domain" description="Casparian strip membrane protein" evidence="8">
    <location>
        <begin position="35"/>
        <end position="135"/>
    </location>
</feature>
<keyword evidence="5 7" id="KW-1133">Transmembrane helix</keyword>
<keyword evidence="3 7" id="KW-1003">Cell membrane</keyword>
<evidence type="ECO:0000256" key="3">
    <source>
        <dbReference type="ARBA" id="ARBA00022475"/>
    </source>
</evidence>
<sequence>MTPIDTKPPSHAAYDMETTTKWSESPKDGVKNHGVVDATLRAVLFATTSVALITMVTSKETKMMPISRTMKVPLNVRFNQYAAYIYYVSAISVACLYSIIACVSSVLALMKKGRINIMKLQFYLEILDSVCSCTLLINIIEHGH</sequence>
<dbReference type="GO" id="GO:0005886">
    <property type="term" value="C:plasma membrane"/>
    <property type="evidence" value="ECO:0007669"/>
    <property type="project" value="UniProtKB-SubCell"/>
</dbReference>
<feature type="transmembrane region" description="Helical" evidence="7">
    <location>
        <begin position="84"/>
        <end position="110"/>
    </location>
</feature>
<proteinExistence type="inferred from homology"/>
<evidence type="ECO:0000256" key="7">
    <source>
        <dbReference type="RuleBase" id="RU361233"/>
    </source>
</evidence>
<dbReference type="InterPro" id="IPR006702">
    <property type="entry name" value="CASP_dom"/>
</dbReference>